<feature type="transmembrane region" description="Helical" evidence="6">
    <location>
        <begin position="6"/>
        <end position="26"/>
    </location>
</feature>
<organism evidence="7 8">
    <name type="scientific">Kiloniella spongiae</name>
    <dbReference type="NCBI Taxonomy" id="1489064"/>
    <lineage>
        <taxon>Bacteria</taxon>
        <taxon>Pseudomonadati</taxon>
        <taxon>Pseudomonadota</taxon>
        <taxon>Alphaproteobacteria</taxon>
        <taxon>Rhodospirillales</taxon>
        <taxon>Kiloniellaceae</taxon>
        <taxon>Kiloniella</taxon>
    </lineage>
</organism>
<feature type="transmembrane region" description="Helical" evidence="6">
    <location>
        <begin position="176"/>
        <end position="198"/>
    </location>
</feature>
<keyword evidence="3 6" id="KW-0812">Transmembrane</keyword>
<feature type="transmembrane region" description="Helical" evidence="6">
    <location>
        <begin position="106"/>
        <end position="127"/>
    </location>
</feature>
<feature type="transmembrane region" description="Helical" evidence="6">
    <location>
        <begin position="139"/>
        <end position="164"/>
    </location>
</feature>
<name>A0A0H2MF45_9PROT</name>
<dbReference type="GO" id="GO:0015171">
    <property type="term" value="F:amino acid transmembrane transporter activity"/>
    <property type="evidence" value="ECO:0007669"/>
    <property type="project" value="TreeGrafter"/>
</dbReference>
<dbReference type="STRING" id="1489064.WH96_11110"/>
<feature type="transmembrane region" description="Helical" evidence="6">
    <location>
        <begin position="73"/>
        <end position="94"/>
    </location>
</feature>
<accession>A0A0H2MF45</accession>
<proteinExistence type="predicted"/>
<evidence type="ECO:0000256" key="6">
    <source>
        <dbReference type="SAM" id="Phobius"/>
    </source>
</evidence>
<dbReference type="Pfam" id="PF01810">
    <property type="entry name" value="LysE"/>
    <property type="match status" value="1"/>
</dbReference>
<evidence type="ECO:0000313" key="7">
    <source>
        <dbReference type="EMBL" id="KLN60973.1"/>
    </source>
</evidence>
<dbReference type="GO" id="GO:0005886">
    <property type="term" value="C:plasma membrane"/>
    <property type="evidence" value="ECO:0007669"/>
    <property type="project" value="UniProtKB-SubCell"/>
</dbReference>
<dbReference type="RefSeq" id="WP_047764184.1">
    <property type="nucleotide sequence ID" value="NZ_LAQL01000006.1"/>
</dbReference>
<keyword evidence="5 6" id="KW-0472">Membrane</keyword>
<dbReference type="Proteomes" id="UP000035444">
    <property type="component" value="Unassembled WGS sequence"/>
</dbReference>
<evidence type="ECO:0000256" key="2">
    <source>
        <dbReference type="ARBA" id="ARBA00022475"/>
    </source>
</evidence>
<gene>
    <name evidence="7" type="ORF">WH96_11110</name>
</gene>
<dbReference type="OrthoDB" id="9812084at2"/>
<evidence type="ECO:0000256" key="5">
    <source>
        <dbReference type="ARBA" id="ARBA00023136"/>
    </source>
</evidence>
<evidence type="ECO:0000313" key="8">
    <source>
        <dbReference type="Proteomes" id="UP000035444"/>
    </source>
</evidence>
<keyword evidence="8" id="KW-1185">Reference proteome</keyword>
<evidence type="ECO:0000256" key="3">
    <source>
        <dbReference type="ARBA" id="ARBA00022692"/>
    </source>
</evidence>
<feature type="transmembrane region" description="Helical" evidence="6">
    <location>
        <begin position="47"/>
        <end position="67"/>
    </location>
</feature>
<keyword evidence="4 6" id="KW-1133">Transmembrane helix</keyword>
<dbReference type="PANTHER" id="PTHR30086:SF20">
    <property type="entry name" value="ARGININE EXPORTER PROTEIN ARGO-RELATED"/>
    <property type="match status" value="1"/>
</dbReference>
<sequence>MLLMTIPLILFLFPLAYSPGPGNMFFAANGARFGFRSTLKANMGYHIATFIITYLLGIGFGLGASYAPTFMLIIRYLGVLYVAYLAWGLIRAGITKNKALAKHASFIDGVVLLIFNPKAYIIIALMFSQFLPNTIGAQFYFTIGWISTVFTLNNMLAFFFWAAIGDKIAELFRNEAKAYILNFILGLMLFIVAVWMAFN</sequence>
<dbReference type="PANTHER" id="PTHR30086">
    <property type="entry name" value="ARGININE EXPORTER PROTEIN ARGO"/>
    <property type="match status" value="1"/>
</dbReference>
<dbReference type="AlphaFoldDB" id="A0A0H2MF45"/>
<evidence type="ECO:0000256" key="4">
    <source>
        <dbReference type="ARBA" id="ARBA00022989"/>
    </source>
</evidence>
<dbReference type="InterPro" id="IPR001123">
    <property type="entry name" value="LeuE-type"/>
</dbReference>
<keyword evidence="2" id="KW-1003">Cell membrane</keyword>
<comment type="caution">
    <text evidence="7">The sequence shown here is derived from an EMBL/GenBank/DDBJ whole genome shotgun (WGS) entry which is preliminary data.</text>
</comment>
<evidence type="ECO:0000256" key="1">
    <source>
        <dbReference type="ARBA" id="ARBA00004651"/>
    </source>
</evidence>
<reference evidence="7 8" key="1">
    <citation type="submission" date="2015-03" db="EMBL/GenBank/DDBJ databases">
        <title>Genome Sequence of Kiloniella spongiae MEBiC09566, isolated from a marine sponge.</title>
        <authorList>
            <person name="Shao Z."/>
            <person name="Wang L."/>
            <person name="Li X."/>
        </authorList>
    </citation>
    <scope>NUCLEOTIDE SEQUENCE [LARGE SCALE GENOMIC DNA]</scope>
    <source>
        <strain evidence="7 8">MEBiC09566</strain>
    </source>
</reference>
<protein>
    <submittedName>
        <fullName evidence="7">Lysine transporter LysE</fullName>
    </submittedName>
</protein>
<dbReference type="EMBL" id="LAQL01000006">
    <property type="protein sequence ID" value="KLN60973.1"/>
    <property type="molecule type" value="Genomic_DNA"/>
</dbReference>
<comment type="subcellular location">
    <subcellularLocation>
        <location evidence="1">Cell membrane</location>
        <topology evidence="1">Multi-pass membrane protein</topology>
    </subcellularLocation>
</comment>